<dbReference type="EMBL" id="QJKB01000007">
    <property type="protein sequence ID" value="PXX41441.1"/>
    <property type="molecule type" value="Genomic_DNA"/>
</dbReference>
<comment type="caution">
    <text evidence="1">The sequence shown here is derived from an EMBL/GenBank/DDBJ whole genome shotgun (WGS) entry which is preliminary data.</text>
</comment>
<reference evidence="1 2" key="1">
    <citation type="submission" date="2018-05" db="EMBL/GenBank/DDBJ databases">
        <title>Genomic Encyclopedia of Type Strains, Phase IV (KMG-IV): sequencing the most valuable type-strain genomes for metagenomic binning, comparative biology and taxonomic classification.</title>
        <authorList>
            <person name="Goeker M."/>
        </authorList>
    </citation>
    <scope>NUCLEOTIDE SEQUENCE [LARGE SCALE GENOMIC DNA]</scope>
    <source>
        <strain evidence="1 2">DSM 19792</strain>
    </source>
</reference>
<dbReference type="Proteomes" id="UP000247792">
    <property type="component" value="Unassembled WGS sequence"/>
</dbReference>
<keyword evidence="2" id="KW-1185">Reference proteome</keyword>
<sequence length="305" mass="35022">MGHETILVIDDNFLEQLGKFQRTEYADPLSKHILSVEILDKAKAYYEKGSKTEDSFLSWVKRMYAVDILVDGSEPDLTGAQKNGWIVLDANGEISSVIERMIPEGFFDWFEGTLSYWKLKPDAEGINVNFAEEFSVATEYAGSAKKSAIDLASMWEIIERCAAERWDHAMAACGSQTWEAFDVVWDKYKSEKYSHELQRLARTEWAEQPAVKAILAMPEPDESLWKELSQQEFNMRNHLWQRPVNYGIDKLHLPRNTYINSYSLRSLLSYSIIIKDGILLIEPDERALFDSLADDTLLTIAYVHS</sequence>
<evidence type="ECO:0000313" key="2">
    <source>
        <dbReference type="Proteomes" id="UP000247792"/>
    </source>
</evidence>
<protein>
    <submittedName>
        <fullName evidence="1">Uncharacterized protein</fullName>
    </submittedName>
</protein>
<name>A0A318J429_9BURK</name>
<organism evidence="1 2">
    <name type="scientific">Undibacterium pigrum</name>
    <dbReference type="NCBI Taxonomy" id="401470"/>
    <lineage>
        <taxon>Bacteria</taxon>
        <taxon>Pseudomonadati</taxon>
        <taxon>Pseudomonadota</taxon>
        <taxon>Betaproteobacteria</taxon>
        <taxon>Burkholderiales</taxon>
        <taxon>Oxalobacteraceae</taxon>
        <taxon>Undibacterium</taxon>
    </lineage>
</organism>
<accession>A0A318J429</accession>
<evidence type="ECO:0000313" key="1">
    <source>
        <dbReference type="EMBL" id="PXX41441.1"/>
    </source>
</evidence>
<gene>
    <name evidence="1" type="ORF">DFR42_10792</name>
</gene>
<dbReference type="RefSeq" id="WP_110256675.1">
    <property type="nucleotide sequence ID" value="NZ_QJKB01000007.1"/>
</dbReference>
<proteinExistence type="predicted"/>
<dbReference type="AlphaFoldDB" id="A0A318J429"/>